<sequence length="158" mass="16956">MLSNGVSSQLKRIARGSDGVDIRLYRLIVLVTVFGVGHHIDHVIRGNHVGWPLIPEVTAFTYSLGFYPLIALGLALSLADRVGAGYWAVVTGAGFVMVTVLHFGPLAVEPPGDVVGPYESATVGYVALAWLVGFVATLAVTTGYASYRWLERVRSDVQ</sequence>
<proteinExistence type="predicted"/>
<keyword evidence="1" id="KW-1133">Transmembrane helix</keyword>
<name>A0A4S3TN49_9EURY</name>
<organism evidence="2 3">
    <name type="scientific">Salinadaptatus halalkaliphilus</name>
    <dbReference type="NCBI Taxonomy" id="2419781"/>
    <lineage>
        <taxon>Archaea</taxon>
        <taxon>Methanobacteriati</taxon>
        <taxon>Methanobacteriota</taxon>
        <taxon>Stenosarchaea group</taxon>
        <taxon>Halobacteria</taxon>
        <taxon>Halobacteriales</taxon>
        <taxon>Natrialbaceae</taxon>
        <taxon>Salinadaptatus</taxon>
    </lineage>
</organism>
<keyword evidence="1" id="KW-0472">Membrane</keyword>
<protein>
    <recommendedName>
        <fullName evidence="4">DoxX family protein</fullName>
    </recommendedName>
</protein>
<evidence type="ECO:0000256" key="1">
    <source>
        <dbReference type="SAM" id="Phobius"/>
    </source>
</evidence>
<feature type="transmembrane region" description="Helical" evidence="1">
    <location>
        <begin position="60"/>
        <end position="79"/>
    </location>
</feature>
<dbReference type="Proteomes" id="UP000318864">
    <property type="component" value="Unassembled WGS sequence"/>
</dbReference>
<dbReference type="AlphaFoldDB" id="A0A4S3TN49"/>
<dbReference type="EMBL" id="RBZW01000016">
    <property type="protein sequence ID" value="THE65719.1"/>
    <property type="molecule type" value="Genomic_DNA"/>
</dbReference>
<dbReference type="RefSeq" id="WP_141463795.1">
    <property type="nucleotide sequence ID" value="NZ_RBZW01000016.1"/>
</dbReference>
<comment type="caution">
    <text evidence="2">The sequence shown here is derived from an EMBL/GenBank/DDBJ whole genome shotgun (WGS) entry which is preliminary data.</text>
</comment>
<feature type="transmembrane region" description="Helical" evidence="1">
    <location>
        <begin position="86"/>
        <end position="103"/>
    </location>
</feature>
<evidence type="ECO:0000313" key="2">
    <source>
        <dbReference type="EMBL" id="THE65719.1"/>
    </source>
</evidence>
<keyword evidence="1" id="KW-0812">Transmembrane</keyword>
<dbReference type="OrthoDB" id="203829at2157"/>
<evidence type="ECO:0008006" key="4">
    <source>
        <dbReference type="Google" id="ProtNLM"/>
    </source>
</evidence>
<feature type="transmembrane region" description="Helical" evidence="1">
    <location>
        <begin position="123"/>
        <end position="145"/>
    </location>
</feature>
<evidence type="ECO:0000313" key="3">
    <source>
        <dbReference type="Proteomes" id="UP000318864"/>
    </source>
</evidence>
<gene>
    <name evidence="2" type="ORF">D8Y22_06000</name>
</gene>
<reference evidence="2 3" key="1">
    <citation type="submission" date="2018-10" db="EMBL/GenBank/DDBJ databases">
        <title>Natronolimnobius sp. XQ-INN 246 isolated from Inner Mongolia Autonomous Region of China.</title>
        <authorList>
            <person name="Xue Q."/>
        </authorList>
    </citation>
    <scope>NUCLEOTIDE SEQUENCE [LARGE SCALE GENOMIC DNA]</scope>
    <source>
        <strain evidence="2 3">XQ-INN 246</strain>
    </source>
</reference>
<keyword evidence="3" id="KW-1185">Reference proteome</keyword>
<accession>A0A4S3TN49</accession>